<dbReference type="GO" id="GO:0042910">
    <property type="term" value="F:xenobiotic transmembrane transporter activity"/>
    <property type="evidence" value="ECO:0007669"/>
    <property type="project" value="TreeGrafter"/>
</dbReference>
<evidence type="ECO:0008006" key="4">
    <source>
        <dbReference type="Google" id="ProtNLM"/>
    </source>
</evidence>
<gene>
    <name evidence="2" type="ORF">COT25_03300</name>
</gene>
<dbReference type="Pfam" id="PF00873">
    <property type="entry name" value="ACR_tran"/>
    <property type="match status" value="1"/>
</dbReference>
<dbReference type="Proteomes" id="UP000228711">
    <property type="component" value="Unassembled WGS sequence"/>
</dbReference>
<dbReference type="AlphaFoldDB" id="A0A2H0YUI1"/>
<dbReference type="Gene3D" id="3.30.70.1320">
    <property type="entry name" value="Multidrug efflux transporter AcrB pore domain like"/>
    <property type="match status" value="1"/>
</dbReference>
<dbReference type="Gene3D" id="1.20.1640.10">
    <property type="entry name" value="Multidrug efflux transporter AcrB transmembrane domain"/>
    <property type="match status" value="1"/>
</dbReference>
<keyword evidence="1" id="KW-0812">Transmembrane</keyword>
<feature type="non-terminal residue" evidence="2">
    <location>
        <position position="284"/>
    </location>
</feature>
<dbReference type="SUPFAM" id="SSF82693">
    <property type="entry name" value="Multidrug efflux transporter AcrB pore domain, PN1, PN2, PC1 and PC2 subdomains"/>
    <property type="match status" value="1"/>
</dbReference>
<proteinExistence type="predicted"/>
<dbReference type="InterPro" id="IPR001036">
    <property type="entry name" value="Acrflvin-R"/>
</dbReference>
<protein>
    <recommendedName>
        <fullName evidence="4">Efflux RND transporter permease subunit</fullName>
    </recommendedName>
</protein>
<dbReference type="InterPro" id="IPR027463">
    <property type="entry name" value="AcrB_DN_DC_subdom"/>
</dbReference>
<dbReference type="GO" id="GO:0005886">
    <property type="term" value="C:plasma membrane"/>
    <property type="evidence" value="ECO:0007669"/>
    <property type="project" value="TreeGrafter"/>
</dbReference>
<dbReference type="PANTHER" id="PTHR32063:SF24">
    <property type="entry name" value="CATION EFFLUX SYSTEM (ACRB_ACRD_ACRF FAMILY)"/>
    <property type="match status" value="1"/>
</dbReference>
<keyword evidence="1" id="KW-1133">Transmembrane helix</keyword>
<dbReference type="PANTHER" id="PTHR32063">
    <property type="match status" value="1"/>
</dbReference>
<comment type="caution">
    <text evidence="2">The sequence shown here is derived from an EMBL/GenBank/DDBJ whole genome shotgun (WGS) entry which is preliminary data.</text>
</comment>
<evidence type="ECO:0000313" key="3">
    <source>
        <dbReference type="Proteomes" id="UP000228711"/>
    </source>
</evidence>
<sequence length="284" mass="30341">MTTHENWTERLAYFFINRYRISILILLAIVAAGIWGMTTNQRQDFPKIPVNIVVVTTIYPGASPADVEQTVLIPIEQAAKNIDGVSKVHSTAGSSYGSVVVTLENTGNIPEISSKLADEIGKLGLPSNVDTKVDTVDAAGVSQALGIVSTNGMPLDDLLQYASTIKTRLEASSTELKKIEIVPDNTFSIDIQLDAAKFATSGVTFDAVKSIVQSYIISLPGGSINMEDGSKQSITISAATQSIEGLQKLPLGRVTLGDIATISRVPAEDNNAHFIGYKNNEGLF</sequence>
<reference evidence="3" key="1">
    <citation type="submission" date="2017-09" db="EMBL/GenBank/DDBJ databases">
        <title>Depth-based differentiation of microbial function through sediment-hosted aquifers and enrichment of novel symbionts in the deep terrestrial subsurface.</title>
        <authorList>
            <person name="Probst A.J."/>
            <person name="Ladd B."/>
            <person name="Jarett J.K."/>
            <person name="Geller-Mcgrath D.E."/>
            <person name="Sieber C.M.K."/>
            <person name="Emerson J.B."/>
            <person name="Anantharaman K."/>
            <person name="Thomas B.C."/>
            <person name="Malmstrom R."/>
            <person name="Stieglmeier M."/>
            <person name="Klingl A."/>
            <person name="Woyke T."/>
            <person name="Ryan C.M."/>
            <person name="Banfield J.F."/>
        </authorList>
    </citation>
    <scope>NUCLEOTIDE SEQUENCE [LARGE SCALE GENOMIC DNA]</scope>
</reference>
<dbReference type="Gene3D" id="3.30.2090.10">
    <property type="entry name" value="Multidrug efflux transporter AcrB TolC docking domain, DN and DC subdomains"/>
    <property type="match status" value="1"/>
</dbReference>
<keyword evidence="1" id="KW-0472">Membrane</keyword>
<dbReference type="Gene3D" id="3.30.70.1430">
    <property type="entry name" value="Multidrug efflux transporter AcrB pore domain"/>
    <property type="match status" value="1"/>
</dbReference>
<dbReference type="EMBL" id="PEXV01000113">
    <property type="protein sequence ID" value="PIS41393.1"/>
    <property type="molecule type" value="Genomic_DNA"/>
</dbReference>
<name>A0A2H0YUI1_9BACT</name>
<evidence type="ECO:0000256" key="1">
    <source>
        <dbReference type="SAM" id="Phobius"/>
    </source>
</evidence>
<dbReference type="SUPFAM" id="SSF82714">
    <property type="entry name" value="Multidrug efflux transporter AcrB TolC docking domain, DN and DC subdomains"/>
    <property type="match status" value="1"/>
</dbReference>
<feature type="transmembrane region" description="Helical" evidence="1">
    <location>
        <begin position="21"/>
        <end position="38"/>
    </location>
</feature>
<accession>A0A2H0YUI1</accession>
<evidence type="ECO:0000313" key="2">
    <source>
        <dbReference type="EMBL" id="PIS41393.1"/>
    </source>
</evidence>
<organism evidence="2 3">
    <name type="scientific">Candidatus Kerfeldbacteria bacterium CG08_land_8_20_14_0_20_42_7</name>
    <dbReference type="NCBI Taxonomy" id="2014245"/>
    <lineage>
        <taxon>Bacteria</taxon>
        <taxon>Candidatus Kerfeldiibacteriota</taxon>
    </lineage>
</organism>